<comment type="caution">
    <text evidence="3">The sequence shown here is derived from an EMBL/GenBank/DDBJ whole genome shotgun (WGS) entry which is preliminary data.</text>
</comment>
<feature type="signal peptide" evidence="2">
    <location>
        <begin position="1"/>
        <end position="21"/>
    </location>
</feature>
<keyword evidence="4" id="KW-1185">Reference proteome</keyword>
<accession>A0A016ULU3</accession>
<evidence type="ECO:0008006" key="5">
    <source>
        <dbReference type="Google" id="ProtNLM"/>
    </source>
</evidence>
<name>A0A016ULU3_9BILA</name>
<protein>
    <recommendedName>
        <fullName evidence="5">Secreted protein</fullName>
    </recommendedName>
</protein>
<dbReference type="Proteomes" id="UP000024635">
    <property type="component" value="Unassembled WGS sequence"/>
</dbReference>
<evidence type="ECO:0000256" key="1">
    <source>
        <dbReference type="SAM" id="MobiDB-lite"/>
    </source>
</evidence>
<sequence length="81" mass="9839">MCSHAHVRLSLNLGMTFVVRWLFRWSLDQDWHTDFIRLTFRPLCHKSEPYETYSSERLVKLQNGRSSRNQSEETTEECQYR</sequence>
<proteinExistence type="predicted"/>
<organism evidence="3 4">
    <name type="scientific">Ancylostoma ceylanicum</name>
    <dbReference type="NCBI Taxonomy" id="53326"/>
    <lineage>
        <taxon>Eukaryota</taxon>
        <taxon>Metazoa</taxon>
        <taxon>Ecdysozoa</taxon>
        <taxon>Nematoda</taxon>
        <taxon>Chromadorea</taxon>
        <taxon>Rhabditida</taxon>
        <taxon>Rhabditina</taxon>
        <taxon>Rhabditomorpha</taxon>
        <taxon>Strongyloidea</taxon>
        <taxon>Ancylostomatidae</taxon>
        <taxon>Ancylostomatinae</taxon>
        <taxon>Ancylostoma</taxon>
    </lineage>
</organism>
<feature type="chain" id="PRO_5001492501" description="Secreted protein" evidence="2">
    <location>
        <begin position="22"/>
        <end position="81"/>
    </location>
</feature>
<feature type="region of interest" description="Disordered" evidence="1">
    <location>
        <begin position="61"/>
        <end position="81"/>
    </location>
</feature>
<keyword evidence="2" id="KW-0732">Signal</keyword>
<dbReference type="AlphaFoldDB" id="A0A016ULU3"/>
<gene>
    <name evidence="3" type="primary">Acey_s0034.g2820</name>
    <name evidence="3" type="ORF">Y032_0034g2820</name>
</gene>
<dbReference type="EMBL" id="JARK01001370">
    <property type="protein sequence ID" value="EYC16140.1"/>
    <property type="molecule type" value="Genomic_DNA"/>
</dbReference>
<evidence type="ECO:0000313" key="3">
    <source>
        <dbReference type="EMBL" id="EYC16140.1"/>
    </source>
</evidence>
<evidence type="ECO:0000313" key="4">
    <source>
        <dbReference type="Proteomes" id="UP000024635"/>
    </source>
</evidence>
<reference evidence="4" key="1">
    <citation type="journal article" date="2015" name="Nat. Genet.">
        <title>The genome and transcriptome of the zoonotic hookworm Ancylostoma ceylanicum identify infection-specific gene families.</title>
        <authorList>
            <person name="Schwarz E.M."/>
            <person name="Hu Y."/>
            <person name="Antoshechkin I."/>
            <person name="Miller M.M."/>
            <person name="Sternberg P.W."/>
            <person name="Aroian R.V."/>
        </authorList>
    </citation>
    <scope>NUCLEOTIDE SEQUENCE</scope>
    <source>
        <strain evidence="4">HY135</strain>
    </source>
</reference>
<evidence type="ECO:0000256" key="2">
    <source>
        <dbReference type="SAM" id="SignalP"/>
    </source>
</evidence>